<keyword evidence="6" id="KW-1185">Reference proteome</keyword>
<dbReference type="InterPro" id="IPR050662">
    <property type="entry name" value="Sec-metab_biosynth-thioest"/>
</dbReference>
<organism evidence="5 6">
    <name type="scientific">Brevibacillus choshinensis</name>
    <dbReference type="NCBI Taxonomy" id="54911"/>
    <lineage>
        <taxon>Bacteria</taxon>
        <taxon>Bacillati</taxon>
        <taxon>Bacillota</taxon>
        <taxon>Bacilli</taxon>
        <taxon>Bacillales</taxon>
        <taxon>Paenibacillaceae</taxon>
        <taxon>Brevibacillus</taxon>
    </lineage>
</organism>
<evidence type="ECO:0000256" key="3">
    <source>
        <dbReference type="ARBA" id="ARBA00048505"/>
    </source>
</evidence>
<comment type="catalytic activity">
    <reaction evidence="1">
        <text>3',5'-cyclic CMP + H2O = CMP + H(+)</text>
        <dbReference type="Rhea" id="RHEA:72675"/>
        <dbReference type="ChEBI" id="CHEBI:15377"/>
        <dbReference type="ChEBI" id="CHEBI:15378"/>
        <dbReference type="ChEBI" id="CHEBI:58003"/>
        <dbReference type="ChEBI" id="CHEBI:60377"/>
    </reaction>
    <physiologicalReaction direction="left-to-right" evidence="1">
        <dbReference type="Rhea" id="RHEA:72676"/>
    </physiologicalReaction>
</comment>
<evidence type="ECO:0000313" key="5">
    <source>
        <dbReference type="EMBL" id="KQL46080.1"/>
    </source>
</evidence>
<dbReference type="PANTHER" id="PTHR23131:SF4">
    <property type="entry name" value="METALLO-BETA-LACTAMASE SUPERFAMILY POTEIN"/>
    <property type="match status" value="1"/>
</dbReference>
<dbReference type="InterPro" id="IPR036866">
    <property type="entry name" value="RibonucZ/Hydroxyglut_hydro"/>
</dbReference>
<dbReference type="SMART" id="SM00849">
    <property type="entry name" value="Lactamase_B"/>
    <property type="match status" value="1"/>
</dbReference>
<comment type="caution">
    <text evidence="5">The sequence shown here is derived from an EMBL/GenBank/DDBJ whole genome shotgun (WGS) entry which is preliminary data.</text>
</comment>
<proteinExistence type="predicted"/>
<evidence type="ECO:0000259" key="4">
    <source>
        <dbReference type="SMART" id="SM00849"/>
    </source>
</evidence>
<sequence>METKGLYQVSLPLSFWNDQVHAYLGKRDGKWTIVDTGIYGVDTRKRWESVFAQYGIDPTKDIERILVTHHHADHFGFAGEMQEWTGVEVLLPEAEQELAERAWTKEGFRRFYQTTGLPDAMIDELQDNATARNQQILPVPSRVMALQEGDSFFLGELLFEAINMPGHTSGHICFYNREEQILISGDHFTREVVPYISYHGYGDTNPLATYLATLRQMKSMEISLVLPGHGPAFADAPERLNELISHFESRLGFVCQQVTKEMTAYEVSHTLATKELATFQQWILLGETNAYLRYLVASGELCVATESGVCKYSRT</sequence>
<dbReference type="InterPro" id="IPR036388">
    <property type="entry name" value="WH-like_DNA-bd_sf"/>
</dbReference>
<dbReference type="InterPro" id="IPR001279">
    <property type="entry name" value="Metallo-B-lactamas"/>
</dbReference>
<feature type="domain" description="Metallo-beta-lactamase" evidence="4">
    <location>
        <begin position="19"/>
        <end position="229"/>
    </location>
</feature>
<dbReference type="Proteomes" id="UP000051063">
    <property type="component" value="Unassembled WGS sequence"/>
</dbReference>
<evidence type="ECO:0000313" key="6">
    <source>
        <dbReference type="Proteomes" id="UP000051063"/>
    </source>
</evidence>
<evidence type="ECO:0000256" key="2">
    <source>
        <dbReference type="ARBA" id="ARBA00034301"/>
    </source>
</evidence>
<reference evidence="5 6" key="1">
    <citation type="submission" date="2015-09" db="EMBL/GenBank/DDBJ databases">
        <title>Genome sequencing project for genomic taxonomy and phylogenomics of Bacillus-like bacteria.</title>
        <authorList>
            <person name="Liu B."/>
            <person name="Wang J."/>
            <person name="Zhu Y."/>
            <person name="Liu G."/>
            <person name="Chen Q."/>
            <person name="Chen Z."/>
            <person name="Lan J."/>
            <person name="Che J."/>
            <person name="Ge C."/>
            <person name="Shi H."/>
            <person name="Pan Z."/>
            <person name="Liu X."/>
        </authorList>
    </citation>
    <scope>NUCLEOTIDE SEQUENCE [LARGE SCALE GENOMIC DNA]</scope>
    <source>
        <strain evidence="5 6">DSM 8552</strain>
    </source>
</reference>
<comment type="function">
    <text evidence="2">Counteracts the endogenous Pycsar antiviral defense system. Phosphodiesterase that enables metal-dependent hydrolysis of host cyclic nucleotide Pycsar defense signals such as cCMP and cUMP.</text>
</comment>
<dbReference type="EMBL" id="LJJB01000010">
    <property type="protein sequence ID" value="KQL46080.1"/>
    <property type="molecule type" value="Genomic_DNA"/>
</dbReference>
<dbReference type="RefSeq" id="WP_055745157.1">
    <property type="nucleotide sequence ID" value="NZ_LJJB01000010.1"/>
</dbReference>
<dbReference type="PANTHER" id="PTHR23131">
    <property type="entry name" value="ENDORIBONUCLEASE LACTB2"/>
    <property type="match status" value="1"/>
</dbReference>
<name>A0ABR5N658_BRECH</name>
<dbReference type="Pfam" id="PF00753">
    <property type="entry name" value="Lactamase_B"/>
    <property type="match status" value="1"/>
</dbReference>
<gene>
    <name evidence="5" type="ORF">AN963_13870</name>
</gene>
<evidence type="ECO:0000256" key="1">
    <source>
        <dbReference type="ARBA" id="ARBA00034221"/>
    </source>
</evidence>
<comment type="catalytic activity">
    <reaction evidence="3">
        <text>3',5'-cyclic UMP + H2O = UMP + H(+)</text>
        <dbReference type="Rhea" id="RHEA:70575"/>
        <dbReference type="ChEBI" id="CHEBI:15377"/>
        <dbReference type="ChEBI" id="CHEBI:15378"/>
        <dbReference type="ChEBI" id="CHEBI:57865"/>
        <dbReference type="ChEBI" id="CHEBI:184387"/>
    </reaction>
    <physiologicalReaction direction="left-to-right" evidence="3">
        <dbReference type="Rhea" id="RHEA:70576"/>
    </physiologicalReaction>
</comment>
<accession>A0ABR5N658</accession>
<protein>
    <recommendedName>
        <fullName evidence="4">Metallo-beta-lactamase domain-containing protein</fullName>
    </recommendedName>
</protein>
<dbReference type="Gene3D" id="3.60.15.10">
    <property type="entry name" value="Ribonuclease Z/Hydroxyacylglutathione hydrolase-like"/>
    <property type="match status" value="1"/>
</dbReference>
<dbReference type="Gene3D" id="1.10.10.10">
    <property type="entry name" value="Winged helix-like DNA-binding domain superfamily/Winged helix DNA-binding domain"/>
    <property type="match status" value="1"/>
</dbReference>
<dbReference type="SUPFAM" id="SSF56281">
    <property type="entry name" value="Metallo-hydrolase/oxidoreductase"/>
    <property type="match status" value="1"/>
</dbReference>